<evidence type="ECO:0000313" key="3">
    <source>
        <dbReference type="Proteomes" id="UP000191933"/>
    </source>
</evidence>
<reference evidence="2 3" key="1">
    <citation type="submission" date="2016-01" db="EMBL/GenBank/DDBJ databases">
        <authorList>
            <person name="Regsiter A."/>
            <person name="william w."/>
        </authorList>
    </citation>
    <scope>NUCLEOTIDE SEQUENCE [LARGE SCALE GENOMIC DNA]</scope>
    <source>
        <strain evidence="2 3">CFBP 5494</strain>
    </source>
</reference>
<keyword evidence="1" id="KW-1133">Transmembrane helix</keyword>
<keyword evidence="1" id="KW-0812">Transmembrane</keyword>
<name>A0A9W5F7W0_9HYPH</name>
<sequence>MLQSERNLPLDLFRSLIGIILFASAIEVPILSLTICHIGIARWPATGNCFMCREITPNLRTTDGRRK</sequence>
<organism evidence="2 3">
    <name type="scientific">Agrobacterium genomosp. 2 str. CFBP 5494</name>
    <dbReference type="NCBI Taxonomy" id="1183436"/>
    <lineage>
        <taxon>Bacteria</taxon>
        <taxon>Pseudomonadati</taxon>
        <taxon>Pseudomonadota</taxon>
        <taxon>Alphaproteobacteria</taxon>
        <taxon>Hyphomicrobiales</taxon>
        <taxon>Rhizobiaceae</taxon>
        <taxon>Rhizobium/Agrobacterium group</taxon>
        <taxon>Agrobacterium</taxon>
        <taxon>Agrobacterium tumefaciens complex</taxon>
    </lineage>
</organism>
<protein>
    <submittedName>
        <fullName evidence="2">Uncharacterized protein</fullName>
    </submittedName>
</protein>
<dbReference type="Proteomes" id="UP000191933">
    <property type="component" value="Unassembled WGS sequence"/>
</dbReference>
<comment type="caution">
    <text evidence="2">The sequence shown here is derived from an EMBL/GenBank/DDBJ whole genome shotgun (WGS) entry which is preliminary data.</text>
</comment>
<feature type="transmembrane region" description="Helical" evidence="1">
    <location>
        <begin position="12"/>
        <end position="33"/>
    </location>
</feature>
<proteinExistence type="predicted"/>
<keyword evidence="3" id="KW-1185">Reference proteome</keyword>
<evidence type="ECO:0000313" key="2">
    <source>
        <dbReference type="EMBL" id="CUX02597.1"/>
    </source>
</evidence>
<dbReference type="EMBL" id="FBVY01000044">
    <property type="protein sequence ID" value="CUX02597.1"/>
    <property type="molecule type" value="Genomic_DNA"/>
</dbReference>
<accession>A0A9W5F7W0</accession>
<gene>
    <name evidence="2" type="ORF">AGR2A_pa60073</name>
</gene>
<evidence type="ECO:0000256" key="1">
    <source>
        <dbReference type="SAM" id="Phobius"/>
    </source>
</evidence>
<keyword evidence="1" id="KW-0472">Membrane</keyword>
<dbReference type="AlphaFoldDB" id="A0A9W5F7W0"/>